<dbReference type="EMBL" id="JAUESC010000382">
    <property type="protein sequence ID" value="KAK0586936.1"/>
    <property type="molecule type" value="Genomic_DNA"/>
</dbReference>
<dbReference type="Proteomes" id="UP001168877">
    <property type="component" value="Unassembled WGS sequence"/>
</dbReference>
<reference evidence="1" key="1">
    <citation type="journal article" date="2022" name="Plant J.">
        <title>Strategies of tolerance reflected in two North American maple genomes.</title>
        <authorList>
            <person name="McEvoy S.L."/>
            <person name="Sezen U.U."/>
            <person name="Trouern-Trend A."/>
            <person name="McMahon S.M."/>
            <person name="Schaberg P.G."/>
            <person name="Yang J."/>
            <person name="Wegrzyn J.L."/>
            <person name="Swenson N.G."/>
        </authorList>
    </citation>
    <scope>NUCLEOTIDE SEQUENCE</scope>
    <source>
        <strain evidence="1">NS2018</strain>
    </source>
</reference>
<evidence type="ECO:0000313" key="2">
    <source>
        <dbReference type="Proteomes" id="UP001168877"/>
    </source>
</evidence>
<keyword evidence="2" id="KW-1185">Reference proteome</keyword>
<sequence>MHVTEIRVSLSSSFVFSLSHKPLCQLHFIQADVSKVHFGYSLIKNISTNNVQSVTCYKCGLALEMRSFQEAFA</sequence>
<dbReference type="AlphaFoldDB" id="A0AA39RYQ7"/>
<reference evidence="1" key="2">
    <citation type="submission" date="2023-06" db="EMBL/GenBank/DDBJ databases">
        <authorList>
            <person name="Swenson N.G."/>
            <person name="Wegrzyn J.L."/>
            <person name="Mcevoy S.L."/>
        </authorList>
    </citation>
    <scope>NUCLEOTIDE SEQUENCE</scope>
    <source>
        <strain evidence="1">NS2018</strain>
        <tissue evidence="1">Leaf</tissue>
    </source>
</reference>
<proteinExistence type="predicted"/>
<comment type="caution">
    <text evidence="1">The sequence shown here is derived from an EMBL/GenBank/DDBJ whole genome shotgun (WGS) entry which is preliminary data.</text>
</comment>
<gene>
    <name evidence="1" type="ORF">LWI29_014739</name>
</gene>
<accession>A0AA39RYQ7</accession>
<organism evidence="1 2">
    <name type="scientific">Acer saccharum</name>
    <name type="common">Sugar maple</name>
    <dbReference type="NCBI Taxonomy" id="4024"/>
    <lineage>
        <taxon>Eukaryota</taxon>
        <taxon>Viridiplantae</taxon>
        <taxon>Streptophyta</taxon>
        <taxon>Embryophyta</taxon>
        <taxon>Tracheophyta</taxon>
        <taxon>Spermatophyta</taxon>
        <taxon>Magnoliopsida</taxon>
        <taxon>eudicotyledons</taxon>
        <taxon>Gunneridae</taxon>
        <taxon>Pentapetalae</taxon>
        <taxon>rosids</taxon>
        <taxon>malvids</taxon>
        <taxon>Sapindales</taxon>
        <taxon>Sapindaceae</taxon>
        <taxon>Hippocastanoideae</taxon>
        <taxon>Acereae</taxon>
        <taxon>Acer</taxon>
    </lineage>
</organism>
<protein>
    <submittedName>
        <fullName evidence="1">Uncharacterized protein</fullName>
    </submittedName>
</protein>
<name>A0AA39RYQ7_ACESA</name>
<evidence type="ECO:0000313" key="1">
    <source>
        <dbReference type="EMBL" id="KAK0586936.1"/>
    </source>
</evidence>